<feature type="domain" description="RNase H type-1" evidence="1">
    <location>
        <begin position="1"/>
        <end position="71"/>
    </location>
</feature>
<evidence type="ECO:0000259" key="1">
    <source>
        <dbReference type="PROSITE" id="PS50879"/>
    </source>
</evidence>
<dbReference type="EMBL" id="KZ293426">
    <property type="protein sequence ID" value="PBK70294.1"/>
    <property type="molecule type" value="Genomic_DNA"/>
</dbReference>
<dbReference type="PROSITE" id="PS50879">
    <property type="entry name" value="RNASE_H_1"/>
    <property type="match status" value="1"/>
</dbReference>
<feature type="non-terminal residue" evidence="2">
    <location>
        <position position="1"/>
    </location>
</feature>
<protein>
    <recommendedName>
        <fullName evidence="1">RNase H type-1 domain-containing protein</fullName>
    </recommendedName>
</protein>
<sequence length="114" mass="12674">SDSKYVIESLCFHLRHWEDSGWVGISNCELWKVTVAILRRHGAPVYFQWVKGHSGDTGNEGADALAGNGAMLEIEDATHADIEIDHKFDVVGARLVSLTQSQAYRLIHARSNVK</sequence>
<organism evidence="2 3">
    <name type="scientific">Armillaria solidipes</name>
    <dbReference type="NCBI Taxonomy" id="1076256"/>
    <lineage>
        <taxon>Eukaryota</taxon>
        <taxon>Fungi</taxon>
        <taxon>Dikarya</taxon>
        <taxon>Basidiomycota</taxon>
        <taxon>Agaricomycotina</taxon>
        <taxon>Agaricomycetes</taxon>
        <taxon>Agaricomycetidae</taxon>
        <taxon>Agaricales</taxon>
        <taxon>Marasmiineae</taxon>
        <taxon>Physalacriaceae</taxon>
        <taxon>Armillaria</taxon>
    </lineage>
</organism>
<proteinExistence type="predicted"/>
<keyword evidence="3" id="KW-1185">Reference proteome</keyword>
<evidence type="ECO:0000313" key="2">
    <source>
        <dbReference type="EMBL" id="PBK70294.1"/>
    </source>
</evidence>
<dbReference type="Gene3D" id="3.30.420.10">
    <property type="entry name" value="Ribonuclease H-like superfamily/Ribonuclease H"/>
    <property type="match status" value="1"/>
</dbReference>
<dbReference type="SUPFAM" id="SSF53098">
    <property type="entry name" value="Ribonuclease H-like"/>
    <property type="match status" value="1"/>
</dbReference>
<name>A0A2H3BN03_9AGAR</name>
<accession>A0A2H3BN03</accession>
<dbReference type="STRING" id="1076256.A0A2H3BN03"/>
<dbReference type="InterPro" id="IPR012337">
    <property type="entry name" value="RNaseH-like_sf"/>
</dbReference>
<dbReference type="InterPro" id="IPR002156">
    <property type="entry name" value="RNaseH_domain"/>
</dbReference>
<dbReference type="GO" id="GO:0003676">
    <property type="term" value="F:nucleic acid binding"/>
    <property type="evidence" value="ECO:0007669"/>
    <property type="project" value="InterPro"/>
</dbReference>
<dbReference type="InterPro" id="IPR036397">
    <property type="entry name" value="RNaseH_sf"/>
</dbReference>
<gene>
    <name evidence="2" type="ORF">ARMSODRAFT_871758</name>
</gene>
<feature type="non-terminal residue" evidence="2">
    <location>
        <position position="114"/>
    </location>
</feature>
<dbReference type="Pfam" id="PF00075">
    <property type="entry name" value="RNase_H"/>
    <property type="match status" value="1"/>
</dbReference>
<dbReference type="GO" id="GO:0004523">
    <property type="term" value="F:RNA-DNA hybrid ribonuclease activity"/>
    <property type="evidence" value="ECO:0007669"/>
    <property type="project" value="InterPro"/>
</dbReference>
<dbReference type="AlphaFoldDB" id="A0A2H3BN03"/>
<dbReference type="Proteomes" id="UP000218334">
    <property type="component" value="Unassembled WGS sequence"/>
</dbReference>
<reference evidence="3" key="1">
    <citation type="journal article" date="2017" name="Nat. Ecol. Evol.">
        <title>Genome expansion and lineage-specific genetic innovations in the forest pathogenic fungi Armillaria.</title>
        <authorList>
            <person name="Sipos G."/>
            <person name="Prasanna A.N."/>
            <person name="Walter M.C."/>
            <person name="O'Connor E."/>
            <person name="Balint B."/>
            <person name="Krizsan K."/>
            <person name="Kiss B."/>
            <person name="Hess J."/>
            <person name="Varga T."/>
            <person name="Slot J."/>
            <person name="Riley R."/>
            <person name="Boka B."/>
            <person name="Rigling D."/>
            <person name="Barry K."/>
            <person name="Lee J."/>
            <person name="Mihaltcheva S."/>
            <person name="LaButti K."/>
            <person name="Lipzen A."/>
            <person name="Waldron R."/>
            <person name="Moloney N.M."/>
            <person name="Sperisen C."/>
            <person name="Kredics L."/>
            <person name="Vagvoelgyi C."/>
            <person name="Patrignani A."/>
            <person name="Fitzpatrick D."/>
            <person name="Nagy I."/>
            <person name="Doyle S."/>
            <person name="Anderson J.B."/>
            <person name="Grigoriev I.V."/>
            <person name="Gueldener U."/>
            <person name="Muensterkoetter M."/>
            <person name="Nagy L.G."/>
        </authorList>
    </citation>
    <scope>NUCLEOTIDE SEQUENCE [LARGE SCALE GENOMIC DNA]</scope>
    <source>
        <strain evidence="3">28-4</strain>
    </source>
</reference>
<evidence type="ECO:0000313" key="3">
    <source>
        <dbReference type="Proteomes" id="UP000218334"/>
    </source>
</evidence>